<dbReference type="FunFam" id="2.170.130.10:FF:000008">
    <property type="entry name" value="SusC/RagA family TonB-linked outer membrane protein"/>
    <property type="match status" value="1"/>
</dbReference>
<dbReference type="EMBL" id="FUYQ01000037">
    <property type="protein sequence ID" value="SKB90190.1"/>
    <property type="molecule type" value="Genomic_DNA"/>
</dbReference>
<keyword evidence="3 7" id="KW-1134">Transmembrane beta strand</keyword>
<comment type="similarity">
    <text evidence="7">Belongs to the TonB-dependent receptor family.</text>
</comment>
<reference evidence="11" key="1">
    <citation type="submission" date="2017-02" db="EMBL/GenBank/DDBJ databases">
        <authorList>
            <person name="Varghese N."/>
            <person name="Submissions S."/>
        </authorList>
    </citation>
    <scope>NUCLEOTIDE SEQUENCE [LARGE SCALE GENOMIC DNA]</scope>
    <source>
        <strain evidence="11">DSM 24967</strain>
    </source>
</reference>
<sequence>MRNLLVIVFLWCTAFSVFAQDIQIKGVVVSGGDNLPLPGVNVVVKGTSIGTITDLDGQFSFAVPAKSMLSITYIGYKPLEVAADGSKLMNITLQEDTETLDEVVVVGYGVQKKSVVTAAISRVTAEDLNNTTPSRIEDALKGKVSGVQITQSSGQPGADSKVRIRGVGTVNNSEPLYIVDGMPVDGGINYLNPTDIQSVEILKDAASAAIYGARAANGVILVTTKSGVSGKTNITYDFTYGLQNPWKKRSVLNATEYMTLMNEVAVNDGNAPKYLPEQIASAGKGTDWQDETFNYDAPVQSHQVSVNGGSEKIVYFLSLGYFDQEGIVGGNYGKSNYNRWSLRTNSTYNVFETKDRSFLNKMRVGVNISYARAKSSGIETNSEYGSILGSALAFDPTVPVYAANPESVLASYPNAVKDKNGKVYSIPAGGFQEIANPVGMLNAPTSSTLNEDKFVASFWGELDLYEGLKFKSSYGADLAFWGNDGYTFPYFLATQGKNITQSSVFSNMHRGFTWQVENTLTYTKTFDDKHNLTVLLGQSAKEYTLRELYGDDYDLLETNPDKANINSAIADRDEERVAGGTGGFSNQTLASYFGRIDYNFDERYMIQATVRRDGSSNFGPNHKWAVFPSVSLGWNVTNEAFMDSRPDWFSNLKLRASWGKNGNERIGQFRYTSLMDGGQNYYFGSGDNAKMQYGSSPSKIANPNVKWEESEQLDLGFESRFFNNSLTFGFDYFKKKTNGMLMDQPIPAYVGKGAPIANAGDMQNWGLEFESTYKLKINDFSFNVGANASYLNNKLIKLGNASGEAIYADAGASGVGSYVKGRNGEVYPYFYGYKTGGILQNQQQADEYNSKYGEKAQPGDVIFLDIAGEKSNTPDGKITDADKTKIGKGMPDWTFGLSLGADWKGFDLNLFFQGTAGNDVFDFSQRGDIQAMNRPSWMLDRWIGEGTSNKIPRMTAVNPNRNWRSSDLYIKDGSYVRLKTIQLGYSLPTSLLEKASLQRLRLFVTAENLFTFTSYDGFDPEIAAGDYFNIGVDKGIYPQSRTISVGANLTF</sequence>
<dbReference type="InterPro" id="IPR008969">
    <property type="entry name" value="CarboxyPept-like_regulatory"/>
</dbReference>
<evidence type="ECO:0000313" key="10">
    <source>
        <dbReference type="EMBL" id="SKB90190.1"/>
    </source>
</evidence>
<dbReference type="GO" id="GO:0009279">
    <property type="term" value="C:cell outer membrane"/>
    <property type="evidence" value="ECO:0007669"/>
    <property type="project" value="UniProtKB-SubCell"/>
</dbReference>
<dbReference type="SUPFAM" id="SSF49464">
    <property type="entry name" value="Carboxypeptidase regulatory domain-like"/>
    <property type="match status" value="1"/>
</dbReference>
<feature type="domain" description="TonB-dependent receptor plug" evidence="9">
    <location>
        <begin position="115"/>
        <end position="219"/>
    </location>
</feature>
<feature type="chain" id="PRO_5012843547" evidence="8">
    <location>
        <begin position="20"/>
        <end position="1051"/>
    </location>
</feature>
<dbReference type="InterPro" id="IPR023996">
    <property type="entry name" value="TonB-dep_OMP_SusC/RagA"/>
</dbReference>
<keyword evidence="8" id="KW-0732">Signal</keyword>
<protein>
    <submittedName>
        <fullName evidence="10">TonB-linked outer membrane protein, SusC/RagA family</fullName>
    </submittedName>
</protein>
<dbReference type="InterPro" id="IPR039426">
    <property type="entry name" value="TonB-dep_rcpt-like"/>
</dbReference>
<evidence type="ECO:0000256" key="1">
    <source>
        <dbReference type="ARBA" id="ARBA00004571"/>
    </source>
</evidence>
<dbReference type="AlphaFoldDB" id="A0A1T5F2C2"/>
<evidence type="ECO:0000313" key="11">
    <source>
        <dbReference type="Proteomes" id="UP000190852"/>
    </source>
</evidence>
<dbReference type="Gene3D" id="2.40.170.20">
    <property type="entry name" value="TonB-dependent receptor, beta-barrel domain"/>
    <property type="match status" value="1"/>
</dbReference>
<dbReference type="InterPro" id="IPR036942">
    <property type="entry name" value="Beta-barrel_TonB_sf"/>
</dbReference>
<keyword evidence="6 7" id="KW-0998">Cell outer membrane</keyword>
<evidence type="ECO:0000256" key="3">
    <source>
        <dbReference type="ARBA" id="ARBA00022452"/>
    </source>
</evidence>
<evidence type="ECO:0000256" key="8">
    <source>
        <dbReference type="SAM" id="SignalP"/>
    </source>
</evidence>
<dbReference type="PROSITE" id="PS52016">
    <property type="entry name" value="TONB_DEPENDENT_REC_3"/>
    <property type="match status" value="1"/>
</dbReference>
<dbReference type="Pfam" id="PF07715">
    <property type="entry name" value="Plug"/>
    <property type="match status" value="1"/>
</dbReference>
<keyword evidence="4 7" id="KW-0812">Transmembrane</keyword>
<dbReference type="InterPro" id="IPR023997">
    <property type="entry name" value="TonB-dep_OMP_SusC/RagA_CS"/>
</dbReference>
<evidence type="ECO:0000259" key="9">
    <source>
        <dbReference type="Pfam" id="PF07715"/>
    </source>
</evidence>
<evidence type="ECO:0000256" key="5">
    <source>
        <dbReference type="ARBA" id="ARBA00023136"/>
    </source>
</evidence>
<evidence type="ECO:0000256" key="2">
    <source>
        <dbReference type="ARBA" id="ARBA00022448"/>
    </source>
</evidence>
<gene>
    <name evidence="10" type="ORF">SAMN05660349_03271</name>
</gene>
<dbReference type="SUPFAM" id="SSF56935">
    <property type="entry name" value="Porins"/>
    <property type="match status" value="1"/>
</dbReference>
<evidence type="ECO:0000256" key="7">
    <source>
        <dbReference type="PROSITE-ProRule" id="PRU01360"/>
    </source>
</evidence>
<dbReference type="NCBIfam" id="TIGR04056">
    <property type="entry name" value="OMP_RagA_SusC"/>
    <property type="match status" value="1"/>
</dbReference>
<organism evidence="10 11">
    <name type="scientific">Parabacteroides chartae</name>
    <dbReference type="NCBI Taxonomy" id="1037355"/>
    <lineage>
        <taxon>Bacteria</taxon>
        <taxon>Pseudomonadati</taxon>
        <taxon>Bacteroidota</taxon>
        <taxon>Bacteroidia</taxon>
        <taxon>Bacteroidales</taxon>
        <taxon>Tannerellaceae</taxon>
        <taxon>Parabacteroides</taxon>
    </lineage>
</organism>
<keyword evidence="2 7" id="KW-0813">Transport</keyword>
<dbReference type="InterPro" id="IPR012910">
    <property type="entry name" value="Plug_dom"/>
</dbReference>
<comment type="subcellular location">
    <subcellularLocation>
        <location evidence="1 7">Cell outer membrane</location>
        <topology evidence="1 7">Multi-pass membrane protein</topology>
    </subcellularLocation>
</comment>
<dbReference type="RefSeq" id="WP_079684622.1">
    <property type="nucleotide sequence ID" value="NZ_FUYQ01000037.1"/>
</dbReference>
<evidence type="ECO:0000256" key="6">
    <source>
        <dbReference type="ARBA" id="ARBA00023237"/>
    </source>
</evidence>
<dbReference type="Gene3D" id="2.170.130.10">
    <property type="entry name" value="TonB-dependent receptor, plug domain"/>
    <property type="match status" value="1"/>
</dbReference>
<keyword evidence="5 7" id="KW-0472">Membrane</keyword>
<keyword evidence="11" id="KW-1185">Reference proteome</keyword>
<dbReference type="InterPro" id="IPR037066">
    <property type="entry name" value="Plug_dom_sf"/>
</dbReference>
<dbReference type="Pfam" id="PF13715">
    <property type="entry name" value="CarbopepD_reg_2"/>
    <property type="match status" value="1"/>
</dbReference>
<dbReference type="Proteomes" id="UP000190852">
    <property type="component" value="Unassembled WGS sequence"/>
</dbReference>
<evidence type="ECO:0000256" key="4">
    <source>
        <dbReference type="ARBA" id="ARBA00022692"/>
    </source>
</evidence>
<name>A0A1T5F2C2_9BACT</name>
<accession>A0A1T5F2C2</accession>
<dbReference type="Gene3D" id="2.60.40.1120">
    <property type="entry name" value="Carboxypeptidase-like, regulatory domain"/>
    <property type="match status" value="1"/>
</dbReference>
<dbReference type="NCBIfam" id="TIGR04057">
    <property type="entry name" value="SusC_RagA_signa"/>
    <property type="match status" value="1"/>
</dbReference>
<proteinExistence type="inferred from homology"/>
<feature type="signal peptide" evidence="8">
    <location>
        <begin position="1"/>
        <end position="19"/>
    </location>
</feature>